<evidence type="ECO:0000259" key="15">
    <source>
        <dbReference type="Pfam" id="PF00043"/>
    </source>
</evidence>
<dbReference type="Pfam" id="PF03950">
    <property type="entry name" value="tRNA-synt_1c_C"/>
    <property type="match status" value="1"/>
</dbReference>
<keyword evidence="8 13" id="KW-0067">ATP-binding</keyword>
<evidence type="ECO:0000256" key="3">
    <source>
        <dbReference type="ARBA" id="ARBA00012835"/>
    </source>
</evidence>
<dbReference type="FunFam" id="1.10.1160.10:FF:000001">
    <property type="entry name" value="Glutamine--tRNA ligase"/>
    <property type="match status" value="1"/>
</dbReference>
<dbReference type="InterPro" id="IPR020058">
    <property type="entry name" value="Glu/Gln-tRNA-synth_Ib_cat-dom"/>
</dbReference>
<dbReference type="InterPro" id="IPR001412">
    <property type="entry name" value="aa-tRNA-synth_I_CS"/>
</dbReference>
<dbReference type="Gene3D" id="1.10.287.10">
    <property type="entry name" value="S15/NS1, RNA-binding"/>
    <property type="match status" value="1"/>
</dbReference>
<dbReference type="HAMAP" id="MF_02076">
    <property type="entry name" value="Glu_tRNA_synth_type2"/>
    <property type="match status" value="1"/>
</dbReference>
<name>A0A7S4J4K3_9STRA</name>
<dbReference type="FunFam" id="3.90.800.10:FF:000001">
    <property type="entry name" value="Glutamine--tRNA ligase"/>
    <property type="match status" value="1"/>
</dbReference>
<evidence type="ECO:0000313" key="19">
    <source>
        <dbReference type="EMBL" id="CAE2251170.1"/>
    </source>
</evidence>
<dbReference type="PROSITE" id="PS00178">
    <property type="entry name" value="AA_TRNA_LIGASE_I"/>
    <property type="match status" value="1"/>
</dbReference>
<dbReference type="InterPro" id="IPR036282">
    <property type="entry name" value="Glutathione-S-Trfase_C_sf"/>
</dbReference>
<dbReference type="InterPro" id="IPR020061">
    <property type="entry name" value="Glu_tRNA_lig_a-bdl"/>
</dbReference>
<dbReference type="CDD" id="cd10289">
    <property type="entry name" value="GST_C_AaRS_like"/>
    <property type="match status" value="1"/>
</dbReference>
<keyword evidence="7 13" id="KW-0547">Nucleotide-binding</keyword>
<dbReference type="Pfam" id="PF00043">
    <property type="entry name" value="GST_C"/>
    <property type="match status" value="1"/>
</dbReference>
<evidence type="ECO:0000256" key="5">
    <source>
        <dbReference type="ARBA" id="ARBA00022553"/>
    </source>
</evidence>
<evidence type="ECO:0000256" key="8">
    <source>
        <dbReference type="ARBA" id="ARBA00022840"/>
    </source>
</evidence>
<proteinExistence type="inferred from homology"/>
<feature type="compositionally biased region" description="Basic residues" evidence="14">
    <location>
        <begin position="128"/>
        <end position="139"/>
    </location>
</feature>
<dbReference type="PANTHER" id="PTHR43097">
    <property type="entry name" value="GLUTAMINE-TRNA LIGASE"/>
    <property type="match status" value="1"/>
</dbReference>
<keyword evidence="6 13" id="KW-0436">Ligase</keyword>
<evidence type="ECO:0000256" key="9">
    <source>
        <dbReference type="ARBA" id="ARBA00022917"/>
    </source>
</evidence>
<feature type="compositionally biased region" description="Gly residues" evidence="14">
    <location>
        <begin position="107"/>
        <end position="116"/>
    </location>
</feature>
<organism evidence="19">
    <name type="scientific">Odontella aurita</name>
    <dbReference type="NCBI Taxonomy" id="265563"/>
    <lineage>
        <taxon>Eukaryota</taxon>
        <taxon>Sar</taxon>
        <taxon>Stramenopiles</taxon>
        <taxon>Ochrophyta</taxon>
        <taxon>Bacillariophyta</taxon>
        <taxon>Mediophyceae</taxon>
        <taxon>Biddulphiophycidae</taxon>
        <taxon>Eupodiscales</taxon>
        <taxon>Odontellaceae</taxon>
        <taxon>Odontella</taxon>
    </lineage>
</organism>
<dbReference type="FunFam" id="2.40.240.10:FF:000004">
    <property type="entry name" value="Glutamyl-tRNA synthetase, cytoplasmic"/>
    <property type="match status" value="1"/>
</dbReference>
<dbReference type="Gene3D" id="3.90.800.10">
    <property type="entry name" value="Glutamyl-tRNA Synthetase, Domain 3"/>
    <property type="match status" value="1"/>
</dbReference>
<dbReference type="InterPro" id="IPR014729">
    <property type="entry name" value="Rossmann-like_a/b/a_fold"/>
</dbReference>
<dbReference type="Pfam" id="PF00749">
    <property type="entry name" value="tRNA-synt_1c"/>
    <property type="match status" value="1"/>
</dbReference>
<feature type="compositionally biased region" description="Low complexity" evidence="14">
    <location>
        <begin position="146"/>
        <end position="160"/>
    </location>
</feature>
<dbReference type="Gene3D" id="3.40.50.620">
    <property type="entry name" value="HUPs"/>
    <property type="match status" value="1"/>
</dbReference>
<dbReference type="EMBL" id="HBKQ01031477">
    <property type="protein sequence ID" value="CAE2251170.1"/>
    <property type="molecule type" value="Transcribed_RNA"/>
</dbReference>
<dbReference type="Gene3D" id="1.10.1160.10">
    <property type="entry name" value="Glutamyl-trna Synthetase, Domain 2"/>
    <property type="match status" value="1"/>
</dbReference>
<accession>A0A7S4J4K3</accession>
<feature type="region of interest" description="Disordered" evidence="14">
    <location>
        <begin position="67"/>
        <end position="162"/>
    </location>
</feature>
<evidence type="ECO:0000256" key="4">
    <source>
        <dbReference type="ARBA" id="ARBA00022490"/>
    </source>
</evidence>
<dbReference type="FunFam" id="3.40.50.620:FF:000037">
    <property type="entry name" value="Glutamine--tRNA ligase cytoplasmic"/>
    <property type="match status" value="1"/>
</dbReference>
<comment type="subcellular location">
    <subcellularLocation>
        <location evidence="1">Cytoplasm</location>
    </subcellularLocation>
</comment>
<dbReference type="InterPro" id="IPR050132">
    <property type="entry name" value="Gln/Glu-tRNA_Ligase"/>
</dbReference>
<comment type="similarity">
    <text evidence="2">Belongs to the class-I aminoacyl-tRNA synthetase family. Glutamate--tRNA ligase type 2 subfamily.</text>
</comment>
<dbReference type="GO" id="GO:0004818">
    <property type="term" value="F:glutamate-tRNA ligase activity"/>
    <property type="evidence" value="ECO:0007669"/>
    <property type="project" value="UniProtKB-EC"/>
</dbReference>
<evidence type="ECO:0000259" key="17">
    <source>
        <dbReference type="Pfam" id="PF03950"/>
    </source>
</evidence>
<dbReference type="Pfam" id="PF20974">
    <property type="entry name" value="tRNA-synt_1c_C2"/>
    <property type="match status" value="1"/>
</dbReference>
<comment type="catalytic activity">
    <reaction evidence="12">
        <text>tRNA(Glu) + L-glutamate + ATP = L-glutamyl-tRNA(Glu) + AMP + diphosphate</text>
        <dbReference type="Rhea" id="RHEA:23540"/>
        <dbReference type="Rhea" id="RHEA-COMP:9663"/>
        <dbReference type="Rhea" id="RHEA-COMP:9680"/>
        <dbReference type="ChEBI" id="CHEBI:29985"/>
        <dbReference type="ChEBI" id="CHEBI:30616"/>
        <dbReference type="ChEBI" id="CHEBI:33019"/>
        <dbReference type="ChEBI" id="CHEBI:78442"/>
        <dbReference type="ChEBI" id="CHEBI:78520"/>
        <dbReference type="ChEBI" id="CHEBI:456215"/>
        <dbReference type="EC" id="6.1.1.17"/>
    </reaction>
</comment>
<evidence type="ECO:0000259" key="18">
    <source>
        <dbReference type="Pfam" id="PF20974"/>
    </source>
</evidence>
<evidence type="ECO:0000256" key="13">
    <source>
        <dbReference type="RuleBase" id="RU363037"/>
    </source>
</evidence>
<keyword evidence="10 13" id="KW-0030">Aminoacyl-tRNA synthetase</keyword>
<feature type="compositionally biased region" description="Basic and acidic residues" evidence="14">
    <location>
        <begin position="87"/>
        <end position="96"/>
    </location>
</feature>
<keyword evidence="4" id="KW-0963">Cytoplasm</keyword>
<evidence type="ECO:0000256" key="10">
    <source>
        <dbReference type="ARBA" id="ARBA00023146"/>
    </source>
</evidence>
<evidence type="ECO:0000259" key="16">
    <source>
        <dbReference type="Pfam" id="PF00749"/>
    </source>
</evidence>
<dbReference type="GO" id="GO:0005524">
    <property type="term" value="F:ATP binding"/>
    <property type="evidence" value="ECO:0007669"/>
    <property type="project" value="UniProtKB-KW"/>
</dbReference>
<feature type="region of interest" description="Disordered" evidence="14">
    <location>
        <begin position="1"/>
        <end position="23"/>
    </location>
</feature>
<dbReference type="SUPFAM" id="SSF52374">
    <property type="entry name" value="Nucleotidylyl transferase"/>
    <property type="match status" value="1"/>
</dbReference>
<dbReference type="GO" id="GO:0005829">
    <property type="term" value="C:cytosol"/>
    <property type="evidence" value="ECO:0007669"/>
    <property type="project" value="TreeGrafter"/>
</dbReference>
<dbReference type="SUPFAM" id="SSF47616">
    <property type="entry name" value="GST C-terminal domain-like"/>
    <property type="match status" value="1"/>
</dbReference>
<dbReference type="PANTHER" id="PTHR43097:SF5">
    <property type="entry name" value="GLUTAMATE--TRNA LIGASE"/>
    <property type="match status" value="1"/>
</dbReference>
<evidence type="ECO:0000256" key="2">
    <source>
        <dbReference type="ARBA" id="ARBA00008927"/>
    </source>
</evidence>
<dbReference type="InterPro" id="IPR004526">
    <property type="entry name" value="Glu-tRNA-synth_arc/euk"/>
</dbReference>
<sequence length="938" mass="101601">MTDDKKPTAGSSPGEGAAVAVPDLPTLQSKIELTSNQIRDLKTAGGDEAKDKIPPLVQELLTLKKEYADNNGGIGVDGKPYEPPLSKAEKKKLEKDKKKKAAQEAAAGGGGGGGEGGEPKEGDMSKGAAKKAAKKAAAKAKKEAMKAAGQDPKAAGQAKAAARKEAKGGGDAAAAAGKAKAGGRAKGGAAAAAMAAPSKLQPGQLAFNPNVPLSDRPAAALAVACLLNGAVDLDIVSDHTRHGGPAYGLPNGGELTGDLAIARYLARTLHDGGGCVRDGAALLGEGGGAEEQGQIEQWVDYALTVSKFSLARRVRAISSTLNAALAHRTYAVGTKLTMADLALYAALGFPSQLSDAAEVTALLSDSETAPVLRWMNMLSSHPSLREATQLALGVSQSEAVFDAGSRLEPLVEGMNPLEGATPGQVVTRFPPEPSGYLHIGHAKALLLNDYYARRYKGRLIARFDDTNPSKEKEEYQSSILEDLGKLGVKPDVVTYTSDYFETIRGYAEWMIRNGLAYMDDTPQEQMQKERMDRVESAHRNQTPAEAMEHFKLMCSGSKEGAAFCLRARIDMGSVNGTMRDPVLYRQNLTPHHRSGKSYKAYPTYDLACPIVDSVEGVTHALRTTEYNDRNEQYGWIQRTLGLRRVRVQEFSRVDFRHTVLSKRKLTWFVEQGKVTGWDDPRMPTVRGTMRRGVDVEALRSFMCAQGASRRIVNMEWSKFWAENKKRIDVYSKRFMAIDKSTGVKLTVTNGPDEEERAYVSADYHPKDPSMGKRIVQCAKEVLLEGVDAEGLKVEDEIVLMKWGLVKITKVEGGLEGAHVPDADMDVIRKAKKLSWIASVAGNTPTILTEFDNLVTKEKLEEEDNFYDYVNPRTKAESTAIGDAMLRTLKEGDVIQLERRGYYRVDRPYVGPDKPLVLLMIPDGKAKPMGGLAGRLKHA</sequence>
<evidence type="ECO:0000256" key="1">
    <source>
        <dbReference type="ARBA" id="ARBA00004496"/>
    </source>
</evidence>
<evidence type="ECO:0000256" key="12">
    <source>
        <dbReference type="ARBA" id="ARBA00048351"/>
    </source>
</evidence>
<dbReference type="Gene3D" id="2.40.240.10">
    <property type="entry name" value="Ribosomal Protein L25, Chain P"/>
    <property type="match status" value="2"/>
</dbReference>
<dbReference type="Gene3D" id="1.20.1050.130">
    <property type="match status" value="1"/>
</dbReference>
<dbReference type="GO" id="GO:0006424">
    <property type="term" value="P:glutamyl-tRNA aminoacylation"/>
    <property type="evidence" value="ECO:0007669"/>
    <property type="project" value="InterPro"/>
</dbReference>
<feature type="domain" description="Glutamyl/glutaminyl-tRNA synthetase class Ib anti-codon binding" evidence="17">
    <location>
        <begin position="732"/>
        <end position="811"/>
    </location>
</feature>
<feature type="domain" description="tRNA synthetases class I (E and Q) anti-codon binding" evidence="18">
    <location>
        <begin position="833"/>
        <end position="905"/>
    </location>
</feature>
<evidence type="ECO:0000256" key="7">
    <source>
        <dbReference type="ARBA" id="ARBA00022741"/>
    </source>
</evidence>
<dbReference type="InterPro" id="IPR004046">
    <property type="entry name" value="GST_C"/>
</dbReference>
<dbReference type="InterPro" id="IPR049437">
    <property type="entry name" value="tRNA-synt_1c_C2"/>
</dbReference>
<dbReference type="InterPro" id="IPR020059">
    <property type="entry name" value="Glu/Gln-tRNA-synth_Ib_codon-bd"/>
</dbReference>
<reference evidence="19" key="1">
    <citation type="submission" date="2021-01" db="EMBL/GenBank/DDBJ databases">
        <authorList>
            <person name="Corre E."/>
            <person name="Pelletier E."/>
            <person name="Niang G."/>
            <person name="Scheremetjew M."/>
            <person name="Finn R."/>
            <person name="Kale V."/>
            <person name="Holt S."/>
            <person name="Cochrane G."/>
            <person name="Meng A."/>
            <person name="Brown T."/>
            <person name="Cohen L."/>
        </authorList>
    </citation>
    <scope>NUCLEOTIDE SEQUENCE</scope>
    <source>
        <strain evidence="19">Isolate 1302-5</strain>
    </source>
</reference>
<dbReference type="GO" id="GO:0017102">
    <property type="term" value="C:methionyl glutamyl tRNA synthetase complex"/>
    <property type="evidence" value="ECO:0007669"/>
    <property type="project" value="TreeGrafter"/>
</dbReference>
<dbReference type="PRINTS" id="PR00987">
    <property type="entry name" value="TRNASYNTHGLU"/>
</dbReference>
<feature type="domain" description="Glutamyl/glutaminyl-tRNA synthetase class Ib catalytic" evidence="16">
    <location>
        <begin position="424"/>
        <end position="728"/>
    </location>
</feature>
<evidence type="ECO:0000256" key="6">
    <source>
        <dbReference type="ARBA" id="ARBA00022598"/>
    </source>
</evidence>
<feature type="domain" description="Glutathione S-transferase C-terminal" evidence="15">
    <location>
        <begin position="312"/>
        <end position="382"/>
    </location>
</feature>
<dbReference type="AlphaFoldDB" id="A0A7S4J4K3"/>
<protein>
    <recommendedName>
        <fullName evidence="3">glutamate--tRNA ligase</fullName>
        <ecNumber evidence="3">6.1.1.17</ecNumber>
    </recommendedName>
    <alternativeName>
        <fullName evidence="11">Glutamyl-tRNA synthetase</fullName>
    </alternativeName>
</protein>
<keyword evidence="5" id="KW-0597">Phosphoprotein</keyword>
<dbReference type="InterPro" id="IPR011035">
    <property type="entry name" value="Ribosomal_bL25/Gln-tRNA_synth"/>
</dbReference>
<dbReference type="InterPro" id="IPR020056">
    <property type="entry name" value="Rbsml_bL25/Gln-tRNA_synth_N"/>
</dbReference>
<evidence type="ECO:0000256" key="11">
    <source>
        <dbReference type="ARBA" id="ARBA00030865"/>
    </source>
</evidence>
<evidence type="ECO:0000256" key="14">
    <source>
        <dbReference type="SAM" id="MobiDB-lite"/>
    </source>
</evidence>
<gene>
    <name evidence="19" type="ORF">OAUR00152_LOCUS21416</name>
</gene>
<keyword evidence="9 13" id="KW-0648">Protein biosynthesis</keyword>
<dbReference type="NCBIfam" id="TIGR00463">
    <property type="entry name" value="gltX_arch"/>
    <property type="match status" value="1"/>
</dbReference>
<dbReference type="EC" id="6.1.1.17" evidence="3"/>
<dbReference type="InterPro" id="IPR000924">
    <property type="entry name" value="Glu/Gln-tRNA-synth"/>
</dbReference>
<dbReference type="SUPFAM" id="SSF50715">
    <property type="entry name" value="Ribosomal protein L25-like"/>
    <property type="match status" value="1"/>
</dbReference>